<reference evidence="2 3" key="1">
    <citation type="journal article" date="2015" name="Genome Announc.">
        <title>Draft Genome Sequence of a Heterotrophic Facultative Anaerobic Thermophilic Bacterium, Ardenticatena maritima Strain 110ST.</title>
        <authorList>
            <person name="Kawaichi S."/>
            <person name="Yoshida T."/>
            <person name="Sako Y."/>
            <person name="Nakamura R."/>
        </authorList>
    </citation>
    <scope>NUCLEOTIDE SEQUENCE [LARGE SCALE GENOMIC DNA]</scope>
    <source>
        <strain evidence="2 3">110S</strain>
    </source>
</reference>
<reference evidence="3" key="2">
    <citation type="submission" date="2015-08" db="EMBL/GenBank/DDBJ databases">
        <title>Draft Genome Sequence of a Heterotrophic Facultative Anaerobic Bacterium Ardenticatena maritima Strain 110S.</title>
        <authorList>
            <person name="Kawaichi S."/>
            <person name="Yoshida T."/>
            <person name="Sako Y."/>
            <person name="Nakamura R."/>
        </authorList>
    </citation>
    <scope>NUCLEOTIDE SEQUENCE [LARGE SCALE GENOMIC DNA]</scope>
    <source>
        <strain evidence="3">110S</strain>
    </source>
</reference>
<sequence>MGGIMPPYDPNRHHRRSIRLKGYDYTQPGAYFVTICTHERAHLFGRVVDGEMVLNAWGEIVRDEWFRTADIRANVELYADEFVVMPNHVHGIIWIVETDLVGAQRRCAPTGPSPGGITPNNVAPGSLGAIVRAFKSAVTRRINIQRNTPGGRIWQRNYYEHIIRTQRALHAIRRYIADNPRRWHLDRHNPTATAADPRAGAVWRLLQESDHTDHPDDTEASL</sequence>
<evidence type="ECO:0000313" key="3">
    <source>
        <dbReference type="Proteomes" id="UP000037784"/>
    </source>
</evidence>
<keyword evidence="3" id="KW-1185">Reference proteome</keyword>
<evidence type="ECO:0000259" key="1">
    <source>
        <dbReference type="SMART" id="SM01321"/>
    </source>
</evidence>
<dbReference type="GO" id="GO:0004803">
    <property type="term" value="F:transposase activity"/>
    <property type="evidence" value="ECO:0007669"/>
    <property type="project" value="InterPro"/>
</dbReference>
<organism evidence="2 3">
    <name type="scientific">Ardenticatena maritima</name>
    <dbReference type="NCBI Taxonomy" id="872965"/>
    <lineage>
        <taxon>Bacteria</taxon>
        <taxon>Bacillati</taxon>
        <taxon>Chloroflexota</taxon>
        <taxon>Ardenticatenia</taxon>
        <taxon>Ardenticatenales</taxon>
        <taxon>Ardenticatenaceae</taxon>
        <taxon>Ardenticatena</taxon>
    </lineage>
</organism>
<gene>
    <name evidence="2" type="ORF">ARMA_0440</name>
</gene>
<dbReference type="GO" id="GO:0006313">
    <property type="term" value="P:DNA transposition"/>
    <property type="evidence" value="ECO:0007669"/>
    <property type="project" value="InterPro"/>
</dbReference>
<dbReference type="PANTHER" id="PTHR36966">
    <property type="entry name" value="REP-ASSOCIATED TYROSINE TRANSPOSASE"/>
    <property type="match status" value="1"/>
</dbReference>
<dbReference type="Proteomes" id="UP000037784">
    <property type="component" value="Unassembled WGS sequence"/>
</dbReference>
<comment type="caution">
    <text evidence="2">The sequence shown here is derived from an EMBL/GenBank/DDBJ whole genome shotgun (WGS) entry which is preliminary data.</text>
</comment>
<evidence type="ECO:0000313" key="2">
    <source>
        <dbReference type="EMBL" id="GAP62017.1"/>
    </source>
</evidence>
<dbReference type="SUPFAM" id="SSF143422">
    <property type="entry name" value="Transposase IS200-like"/>
    <property type="match status" value="1"/>
</dbReference>
<accession>A0A0M9UBQ3</accession>
<dbReference type="Gene3D" id="3.30.70.1290">
    <property type="entry name" value="Transposase IS200-like"/>
    <property type="match status" value="1"/>
</dbReference>
<name>A0A0M9UBQ3_9CHLR</name>
<dbReference type="SMART" id="SM01321">
    <property type="entry name" value="Y1_Tnp"/>
    <property type="match status" value="1"/>
</dbReference>
<dbReference type="PANTHER" id="PTHR36966:SF1">
    <property type="entry name" value="REP-ASSOCIATED TYROSINE TRANSPOSASE"/>
    <property type="match status" value="1"/>
</dbReference>
<dbReference type="STRING" id="872965.SE16_00415"/>
<proteinExistence type="predicted"/>
<dbReference type="InterPro" id="IPR002686">
    <property type="entry name" value="Transposase_17"/>
</dbReference>
<dbReference type="InterPro" id="IPR036515">
    <property type="entry name" value="Transposase_17_sf"/>
</dbReference>
<dbReference type="GO" id="GO:0043565">
    <property type="term" value="F:sequence-specific DNA binding"/>
    <property type="evidence" value="ECO:0007669"/>
    <property type="project" value="TreeGrafter"/>
</dbReference>
<dbReference type="EMBL" id="BBZA01000026">
    <property type="protein sequence ID" value="GAP62017.1"/>
    <property type="molecule type" value="Genomic_DNA"/>
</dbReference>
<dbReference type="InterPro" id="IPR052715">
    <property type="entry name" value="RAYT_transposase"/>
</dbReference>
<protein>
    <recommendedName>
        <fullName evidence="1">Transposase IS200-like domain-containing protein</fullName>
    </recommendedName>
</protein>
<feature type="domain" description="Transposase IS200-like" evidence="1">
    <location>
        <begin position="26"/>
        <end position="179"/>
    </location>
</feature>
<dbReference type="InParanoid" id="A0A0M9UBQ3"/>
<dbReference type="AlphaFoldDB" id="A0A0M9UBQ3"/>